<protein>
    <recommendedName>
        <fullName evidence="2">Inclusion body protein</fullName>
    </recommendedName>
</protein>
<dbReference type="Pfam" id="PF12306">
    <property type="entry name" value="PixA"/>
    <property type="match status" value="1"/>
</dbReference>
<organism evidence="1">
    <name type="scientific">Burkholderia cenocepacia</name>
    <dbReference type="NCBI Taxonomy" id="95486"/>
    <lineage>
        <taxon>Bacteria</taxon>
        <taxon>Pseudomonadati</taxon>
        <taxon>Pseudomonadota</taxon>
        <taxon>Betaproteobacteria</taxon>
        <taxon>Burkholderiales</taxon>
        <taxon>Burkholderiaceae</taxon>
        <taxon>Burkholderia</taxon>
        <taxon>Burkholderia cepacia complex</taxon>
    </lineage>
</organism>
<name>A0A071M3D1_9BURK</name>
<comment type="caution">
    <text evidence="1">The sequence shown here is derived from an EMBL/GenBank/DDBJ whole genome shotgun (WGS) entry which is preliminary data.</text>
</comment>
<reference evidence="1" key="1">
    <citation type="submission" date="2014-04" db="EMBL/GenBank/DDBJ databases">
        <title>In planta biocontrol of soil-borne Fusarium wilt of banana through a plant endophytic bacterium, Burkholderia cenocepacia 869T2.</title>
        <authorList>
            <person name="Ho Y.-N."/>
            <person name="Chiang H.-M."/>
            <person name="Chao C.-P."/>
            <person name="Su C.-C."/>
            <person name="Hsu H.-F."/>
            <person name="Guo C.-T."/>
            <person name="Hsieh J.-L."/>
            <person name="Huang C.-C."/>
        </authorList>
    </citation>
    <scope>NUCLEOTIDE SEQUENCE [LARGE SCALE GENOMIC DNA]</scope>
    <source>
        <strain evidence="1">869T2</strain>
    </source>
</reference>
<dbReference type="AlphaFoldDB" id="A0A071M3D1"/>
<evidence type="ECO:0000313" key="1">
    <source>
        <dbReference type="EMBL" id="KEA55469.1"/>
    </source>
</evidence>
<dbReference type="EMBL" id="JJOA01000056">
    <property type="protein sequence ID" value="KEA55469.1"/>
    <property type="molecule type" value="Genomic_DNA"/>
</dbReference>
<proteinExistence type="predicted"/>
<dbReference type="Gene3D" id="2.60.40.3910">
    <property type="entry name" value="Inclusion body protein"/>
    <property type="match status" value="1"/>
</dbReference>
<gene>
    <name evidence="1" type="ORF">DT99_33195</name>
</gene>
<sequence>MTADLGSINLDPTAQQIDILAVIDTEYIKTRYPNPSKQPGAPTAIDHRAVRLLYTGARGGAIGNGAAESRLTLLPGDTVSLRAVSLYGNADEAVLVYQVSHLFGQQVFNQFTQDFLEVTAVQLNPETSDGLPPLKKSHTFVSIGAKARTSGIETLGACFGLYTLERSTQELVGYYWWDWFVMCS</sequence>
<dbReference type="InterPro" id="IPR021087">
    <property type="entry name" value="Uncharacterised_PixA/AidA"/>
</dbReference>
<evidence type="ECO:0008006" key="2">
    <source>
        <dbReference type="Google" id="ProtNLM"/>
    </source>
</evidence>
<dbReference type="OrthoDB" id="9010777at2"/>
<accession>A0A071M3D1</accession>
<dbReference type="InterPro" id="IPR038712">
    <property type="entry name" value="PixA-like_sf"/>
</dbReference>